<protein>
    <recommendedName>
        <fullName evidence="3">Flagellin</fullName>
    </recommendedName>
</protein>
<organism evidence="1 2">
    <name type="scientific">Clostridium autoethanogenum DSM 10061</name>
    <dbReference type="NCBI Taxonomy" id="1341692"/>
    <lineage>
        <taxon>Bacteria</taxon>
        <taxon>Bacillati</taxon>
        <taxon>Bacillota</taxon>
        <taxon>Clostridia</taxon>
        <taxon>Eubacteriales</taxon>
        <taxon>Clostridiaceae</taxon>
        <taxon>Clostridium</taxon>
    </lineage>
</organism>
<dbReference type="RefSeq" id="WP_013237666.1">
    <property type="nucleotide sequence ID" value="NC_022592.1"/>
</dbReference>
<dbReference type="Gene3D" id="1.20.1330.10">
    <property type="entry name" value="f41 fragment of flagellin, N-terminal domain"/>
    <property type="match status" value="1"/>
</dbReference>
<evidence type="ECO:0008006" key="3">
    <source>
        <dbReference type="Google" id="ProtNLM"/>
    </source>
</evidence>
<evidence type="ECO:0000313" key="1">
    <source>
        <dbReference type="EMBL" id="AGY77295.1"/>
    </source>
</evidence>
<dbReference type="SUPFAM" id="SSF64518">
    <property type="entry name" value="Phase 1 flagellin"/>
    <property type="match status" value="1"/>
</dbReference>
<keyword evidence="2" id="KW-1185">Reference proteome</keyword>
<proteinExistence type="predicted"/>
<gene>
    <name evidence="1" type="ORF">CAETHG_3092</name>
</gene>
<accession>A0ABN4BMN4</accession>
<evidence type="ECO:0000313" key="2">
    <source>
        <dbReference type="Proteomes" id="UP000017590"/>
    </source>
</evidence>
<dbReference type="EMBL" id="CP006763">
    <property type="protein sequence ID" value="AGY77295.1"/>
    <property type="molecule type" value="Genomic_DNA"/>
</dbReference>
<dbReference type="Proteomes" id="UP000017590">
    <property type="component" value="Chromosome"/>
</dbReference>
<name>A0ABN4BMN4_9CLOT</name>
<reference evidence="2" key="1">
    <citation type="journal article" date="2014" name="Biotechnol. Biofuels">
        <title>Comparison of single-molecule sequencing and hybrid approaches for finishing the genome of Clostridium autoethanogenum and analysis of CRISPR systems in industrial relevant Clostridia.</title>
        <authorList>
            <person name="Brown S.D."/>
            <person name="Nagaraju S."/>
            <person name="Utturkar S."/>
            <person name="De Tissera S."/>
            <person name="Segovia S."/>
            <person name="Mitchell W."/>
            <person name="Land M.L."/>
            <person name="Dassanayake A."/>
            <person name="Kopke M."/>
        </authorList>
    </citation>
    <scope>NUCLEOTIDE SEQUENCE [LARGE SCALE GENOMIC DNA]</scope>
    <source>
        <strain evidence="2">DSM 10061</strain>
    </source>
</reference>
<sequence length="297" mass="33600">MMISSAVSKNKSVNICCKKNKKLTQIEKSISNKYSKESNTFEVNELRSQLMKAETSEDHIHEGVSFIQERNKSVDSLRNMSEKLKQLSDKYNSDKYTDEDKENIKKQAKDLIDNMDNIINEGFEIKNKTSSSEISIETCHGSNIIIDTKPLKISMDDTMIKYNPDNKRTSIEGSLSIDNILKNTNKIEKNLIKPLDEYSDNMRKQMSSIAGDAMYQDMIVNMAVKQLCDLGDMDGDTARRIIRNSKIILEECGLGDIDQDTAKQTIANFKNVLEDSNNALRCQSSGLSRDAALQLLN</sequence>